<proteinExistence type="predicted"/>
<organism evidence="2 3">
    <name type="scientific">Parageobacillus genomosp. 1</name>
    <dbReference type="NCBI Taxonomy" id="1295642"/>
    <lineage>
        <taxon>Bacteria</taxon>
        <taxon>Bacillati</taxon>
        <taxon>Bacillota</taxon>
        <taxon>Bacilli</taxon>
        <taxon>Bacillales</taxon>
        <taxon>Anoxybacillaceae</taxon>
        <taxon>Parageobacillus</taxon>
    </lineage>
</organism>
<comment type="caution">
    <text evidence="2">The sequence shown here is derived from an EMBL/GenBank/DDBJ whole genome shotgun (WGS) entry which is preliminary data.</text>
</comment>
<accession>A0ABC9VA20</accession>
<dbReference type="Proteomes" id="UP000023566">
    <property type="component" value="Chromosome"/>
</dbReference>
<evidence type="ECO:0000313" key="2">
    <source>
        <dbReference type="EMBL" id="EZP75021.1"/>
    </source>
</evidence>
<dbReference type="EMBL" id="AOTZ01000009">
    <property type="protein sequence ID" value="EZP75021.1"/>
    <property type="molecule type" value="Genomic_DNA"/>
</dbReference>
<name>A0ABC9VA20_9BACL</name>
<dbReference type="AlphaFoldDB" id="A0ABC9VA20"/>
<protein>
    <submittedName>
        <fullName evidence="2">Prophage protein (Ps3)</fullName>
    </submittedName>
</protein>
<keyword evidence="3" id="KW-1185">Reference proteome</keyword>
<sequence>MGKVYYLRGKAGSMTTISPVRTVTTIQNVAKTFLAFEPMTHKKLQKLCYYAYSWYLTLYKEKLFDEHFEAWIHGPVSPALYSEYKQYGWKEIPKVDEVPEDILMNEDAYSLITEVYNSYGHLSGDDLEYLTHQEDPWLVARNGLPEYAPSNAKLNDQVIVNYYQKVFEEGQND</sequence>
<dbReference type="Pfam" id="PF13274">
    <property type="entry name" value="SocA_Panacea"/>
    <property type="match status" value="1"/>
</dbReference>
<reference evidence="2 3" key="1">
    <citation type="journal article" date="2014" name="Appl. Microbiol. Biotechnol.">
        <title>Transformable facultative thermophile Geobacillus stearothermophilus NUB3621 as a host strain for metabolic engineering.</title>
        <authorList>
            <person name="Blanchard K."/>
            <person name="Robic S."/>
            <person name="Matsumura I."/>
        </authorList>
    </citation>
    <scope>NUCLEOTIDE SEQUENCE [LARGE SCALE GENOMIC DNA]</scope>
    <source>
        <strain evidence="2 3">NUB3621</strain>
    </source>
</reference>
<feature type="domain" description="Antitoxin SocA-like Panacea" evidence="1">
    <location>
        <begin position="44"/>
        <end position="137"/>
    </location>
</feature>
<evidence type="ECO:0000313" key="3">
    <source>
        <dbReference type="Proteomes" id="UP000023566"/>
    </source>
</evidence>
<dbReference type="InterPro" id="IPR025272">
    <property type="entry name" value="SocA_Panacea"/>
</dbReference>
<gene>
    <name evidence="2" type="ORF">H839_16013</name>
</gene>
<evidence type="ECO:0000259" key="1">
    <source>
        <dbReference type="Pfam" id="PF13274"/>
    </source>
</evidence>
<dbReference type="RefSeq" id="WP_052351501.1">
    <property type="nucleotide sequence ID" value="NZ_CM002692.1"/>
</dbReference>